<keyword evidence="4" id="KW-1185">Reference proteome</keyword>
<dbReference type="InterPro" id="IPR018769">
    <property type="entry name" value="VgrG2_DUF2345"/>
</dbReference>
<dbReference type="STRING" id="1777143.AWB82_07147"/>
<name>A0A158DT63_9BURK</name>
<evidence type="ECO:0000313" key="4">
    <source>
        <dbReference type="Proteomes" id="UP000054596"/>
    </source>
</evidence>
<feature type="domain" description="Putative type VI secretion system Rhs element associated Vgr" evidence="2">
    <location>
        <begin position="24"/>
        <end position="124"/>
    </location>
</feature>
<dbReference type="AlphaFoldDB" id="A0A158DT63"/>
<dbReference type="InterPro" id="IPR028244">
    <property type="entry name" value="T6SS_Rhs_Vgr_dom"/>
</dbReference>
<organism evidence="3 4">
    <name type="scientific">Caballeronia glebae</name>
    <dbReference type="NCBI Taxonomy" id="1777143"/>
    <lineage>
        <taxon>Bacteria</taxon>
        <taxon>Pseudomonadati</taxon>
        <taxon>Pseudomonadota</taxon>
        <taxon>Betaproteobacteria</taxon>
        <taxon>Burkholderiales</taxon>
        <taxon>Burkholderiaceae</taxon>
        <taxon>Caballeronia</taxon>
    </lineage>
</organism>
<feature type="domain" description="DUF2345" evidence="1">
    <location>
        <begin position="143"/>
        <end position="283"/>
    </location>
</feature>
<evidence type="ECO:0000259" key="2">
    <source>
        <dbReference type="Pfam" id="PF13296"/>
    </source>
</evidence>
<sequence length="318" mass="33764">MGSLHDSLNPDLVNNLNNTRNLIRTAAQNELRMEDKENFEHIHLTTPYQTSELNLGHMVDGERTERGRGAELRSDEHIAVRGGKGVLLSAEVQPNSSGQQLAMQDADTTLSQARDLLRSLTDSANTAKAWLAEVDQQRSLIEEKLTKLGRPVLVATAPDGLGIASGQQLQVASRKQMFVTSGEGLDIGAFKRITAAAGEAISFFAAKLGIRLFAAKGKVQIQAQGDAMELLSMQGMVVSSSDGEVTITGRKGVTIGDGSGAYIKLSGGKITLGSPAGEIEVKGDLTIGDADGGSFTFPSWSNTPVHDIKTPVSFGFSE</sequence>
<dbReference type="Pfam" id="PF13296">
    <property type="entry name" value="T6SS_Vgr"/>
    <property type="match status" value="1"/>
</dbReference>
<evidence type="ECO:0000259" key="1">
    <source>
        <dbReference type="Pfam" id="PF10106"/>
    </source>
</evidence>
<reference evidence="3" key="1">
    <citation type="submission" date="2016-01" db="EMBL/GenBank/DDBJ databases">
        <authorList>
            <person name="Peeters C."/>
        </authorList>
    </citation>
    <scope>NUCLEOTIDE SEQUENCE [LARGE SCALE GENOMIC DNA]</scope>
    <source>
        <strain evidence="3">LMG 29325</strain>
    </source>
</reference>
<accession>A0A158DT63</accession>
<protein>
    <submittedName>
        <fullName evidence="3">Rhs element Vgr protein</fullName>
    </submittedName>
</protein>
<proteinExistence type="predicted"/>
<dbReference type="EMBL" id="FCOJ02000121">
    <property type="protein sequence ID" value="SAK97620.1"/>
    <property type="molecule type" value="Genomic_DNA"/>
</dbReference>
<comment type="caution">
    <text evidence="3">The sequence shown here is derived from an EMBL/GenBank/DDBJ whole genome shotgun (WGS) entry which is preliminary data.</text>
</comment>
<dbReference type="Proteomes" id="UP000054596">
    <property type="component" value="Unassembled WGS sequence"/>
</dbReference>
<gene>
    <name evidence="3" type="ORF">AWB82_07147</name>
</gene>
<evidence type="ECO:0000313" key="3">
    <source>
        <dbReference type="EMBL" id="SAK97620.1"/>
    </source>
</evidence>
<dbReference type="Pfam" id="PF10106">
    <property type="entry name" value="DUF2345"/>
    <property type="match status" value="1"/>
</dbReference>